<dbReference type="EMBL" id="CM055093">
    <property type="protein sequence ID" value="KAJ7567433.1"/>
    <property type="molecule type" value="Genomic_DNA"/>
</dbReference>
<protein>
    <submittedName>
        <fullName evidence="1">Uncharacterized protein</fullName>
    </submittedName>
</protein>
<proteinExistence type="predicted"/>
<accession>A0ACC2ELJ5</accession>
<evidence type="ECO:0000313" key="1">
    <source>
        <dbReference type="EMBL" id="KAJ7567433.1"/>
    </source>
</evidence>
<sequence>MTGGIEKQEGLMHGGAGDGWNKKCNGDGCVDGIVQISEGAAREFDDACVGASGSDHTIEYANSRAWKRCILASTKGFVIGAGLRGGLALFAVLTRLKRKSQVRLKGGVLEKSNKQAIIAALKETLRYGMFLGTYAGTFTTLDEAIAAIGGVQRTARWRSLAAGAIASPSLMLTGHDTRHTSMAIYILIRAAVLAARCGIKSKRLGWLCRPLEWKYGDVFLMCLSSSQILSAWILKPDSLPSSYISFLNKHGGKDKCIVEGIRKLAFREGSKFSVESIEQFYKSQGVQIQLDPAMKVPCTIIHGNEQCLMHFLVFLGQAYLRSLPVYLPVYLAPALVVHRQGLFRRPLTILAKTLIGTARSSLFLATYCASAWIWSCIIFRTAGTCSPALLATATFPTGLTLMIEKKSRQMEIALYCLSRAIESSAICIADSGCLHQYDIHVPNRIDVVLFSFATAIIMHCYSQEREVFRSKYLNVLDWVFGVPNSTSEGIKAKSIHDREI</sequence>
<reference evidence="2" key="1">
    <citation type="journal article" date="2024" name="Proc. Natl. Acad. Sci. U.S.A.">
        <title>Extraordinary preservation of gene collinearity over three hundred million years revealed in homosporous lycophytes.</title>
        <authorList>
            <person name="Li C."/>
            <person name="Wickell D."/>
            <person name="Kuo L.Y."/>
            <person name="Chen X."/>
            <person name="Nie B."/>
            <person name="Liao X."/>
            <person name="Peng D."/>
            <person name="Ji J."/>
            <person name="Jenkins J."/>
            <person name="Williams M."/>
            <person name="Shu S."/>
            <person name="Plott C."/>
            <person name="Barry K."/>
            <person name="Rajasekar S."/>
            <person name="Grimwood J."/>
            <person name="Han X."/>
            <person name="Sun S."/>
            <person name="Hou Z."/>
            <person name="He W."/>
            <person name="Dai G."/>
            <person name="Sun C."/>
            <person name="Schmutz J."/>
            <person name="Leebens-Mack J.H."/>
            <person name="Li F.W."/>
            <person name="Wang L."/>
        </authorList>
    </citation>
    <scope>NUCLEOTIDE SEQUENCE [LARGE SCALE GENOMIC DNA]</scope>
    <source>
        <strain evidence="2">cv. PW_Plant_1</strain>
    </source>
</reference>
<evidence type="ECO:0000313" key="2">
    <source>
        <dbReference type="Proteomes" id="UP001162992"/>
    </source>
</evidence>
<comment type="caution">
    <text evidence="1">The sequence shown here is derived from an EMBL/GenBank/DDBJ whole genome shotgun (WGS) entry which is preliminary data.</text>
</comment>
<keyword evidence="2" id="KW-1185">Reference proteome</keyword>
<name>A0ACC2ELJ5_DIPCM</name>
<dbReference type="Proteomes" id="UP001162992">
    <property type="component" value="Chromosome 2"/>
</dbReference>
<organism evidence="1 2">
    <name type="scientific">Diphasiastrum complanatum</name>
    <name type="common">Issler's clubmoss</name>
    <name type="synonym">Lycopodium complanatum</name>
    <dbReference type="NCBI Taxonomy" id="34168"/>
    <lineage>
        <taxon>Eukaryota</taxon>
        <taxon>Viridiplantae</taxon>
        <taxon>Streptophyta</taxon>
        <taxon>Embryophyta</taxon>
        <taxon>Tracheophyta</taxon>
        <taxon>Lycopodiopsida</taxon>
        <taxon>Lycopodiales</taxon>
        <taxon>Lycopodiaceae</taxon>
        <taxon>Lycopodioideae</taxon>
        <taxon>Diphasiastrum</taxon>
    </lineage>
</organism>
<gene>
    <name evidence="1" type="ORF">O6H91_02G146800</name>
</gene>